<proteinExistence type="predicted"/>
<keyword evidence="3" id="KW-1185">Reference proteome</keyword>
<organism evidence="2 3">
    <name type="scientific">Aromia moschata</name>
    <dbReference type="NCBI Taxonomy" id="1265417"/>
    <lineage>
        <taxon>Eukaryota</taxon>
        <taxon>Metazoa</taxon>
        <taxon>Ecdysozoa</taxon>
        <taxon>Arthropoda</taxon>
        <taxon>Hexapoda</taxon>
        <taxon>Insecta</taxon>
        <taxon>Pterygota</taxon>
        <taxon>Neoptera</taxon>
        <taxon>Endopterygota</taxon>
        <taxon>Coleoptera</taxon>
        <taxon>Polyphaga</taxon>
        <taxon>Cucujiformia</taxon>
        <taxon>Chrysomeloidea</taxon>
        <taxon>Cerambycidae</taxon>
        <taxon>Cerambycinae</taxon>
        <taxon>Callichromatini</taxon>
        <taxon>Aromia</taxon>
    </lineage>
</organism>
<dbReference type="EMBL" id="JAPWTK010001013">
    <property type="protein sequence ID" value="KAJ8934605.1"/>
    <property type="molecule type" value="Genomic_DNA"/>
</dbReference>
<sequence length="135" mass="15281">MWQKDLLGIKKKAKERYDKKRKKPKNYKKGDLVLVEKTELAPNNTSRKLLPKYSGPMVVSEVLPNDRYIVTDMEGTQRTRKRSTYKRTVAVDRMKPWVPSGGISDSTDSDSGEDDVALSSSSESDEDENVDLGAR</sequence>
<evidence type="ECO:0000313" key="2">
    <source>
        <dbReference type="EMBL" id="KAJ8934605.1"/>
    </source>
</evidence>
<evidence type="ECO:0000256" key="1">
    <source>
        <dbReference type="SAM" id="MobiDB-lite"/>
    </source>
</evidence>
<feature type="compositionally biased region" description="Acidic residues" evidence="1">
    <location>
        <begin position="107"/>
        <end position="116"/>
    </location>
</feature>
<evidence type="ECO:0000313" key="3">
    <source>
        <dbReference type="Proteomes" id="UP001162162"/>
    </source>
</evidence>
<protein>
    <submittedName>
        <fullName evidence="2">Uncharacterized protein</fullName>
    </submittedName>
</protein>
<dbReference type="AlphaFoldDB" id="A0AAV8X814"/>
<comment type="caution">
    <text evidence="2">The sequence shown here is derived from an EMBL/GenBank/DDBJ whole genome shotgun (WGS) entry which is preliminary data.</text>
</comment>
<reference evidence="2" key="1">
    <citation type="journal article" date="2023" name="Insect Mol. Biol.">
        <title>Genome sequencing provides insights into the evolution of gene families encoding plant cell wall-degrading enzymes in longhorned beetles.</title>
        <authorList>
            <person name="Shin N.R."/>
            <person name="Okamura Y."/>
            <person name="Kirsch R."/>
            <person name="Pauchet Y."/>
        </authorList>
    </citation>
    <scope>NUCLEOTIDE SEQUENCE</scope>
    <source>
        <strain evidence="2">AMC_N1</strain>
    </source>
</reference>
<name>A0AAV8X814_9CUCU</name>
<feature type="compositionally biased region" description="Acidic residues" evidence="1">
    <location>
        <begin position="123"/>
        <end position="135"/>
    </location>
</feature>
<dbReference type="Proteomes" id="UP001162162">
    <property type="component" value="Unassembled WGS sequence"/>
</dbReference>
<feature type="region of interest" description="Disordered" evidence="1">
    <location>
        <begin position="96"/>
        <end position="135"/>
    </location>
</feature>
<gene>
    <name evidence="2" type="ORF">NQ318_002949</name>
</gene>
<accession>A0AAV8X814</accession>